<proteinExistence type="predicted"/>
<reference evidence="1 2" key="1">
    <citation type="journal article" date="2023" name="Plants (Basel)">
        <title>Bridging the Gap: Combining Genomics and Transcriptomics Approaches to Understand Stylosanthes scabra, an Orphan Legume from the Brazilian Caatinga.</title>
        <authorList>
            <person name="Ferreira-Neto J.R.C."/>
            <person name="da Silva M.D."/>
            <person name="Binneck E."/>
            <person name="de Melo N.F."/>
            <person name="da Silva R.H."/>
            <person name="de Melo A.L.T.M."/>
            <person name="Pandolfi V."/>
            <person name="Bustamante F.O."/>
            <person name="Brasileiro-Vidal A.C."/>
            <person name="Benko-Iseppon A.M."/>
        </authorList>
    </citation>
    <scope>NUCLEOTIDE SEQUENCE [LARGE SCALE GENOMIC DNA]</scope>
    <source>
        <tissue evidence="1">Leaves</tissue>
    </source>
</reference>
<protein>
    <submittedName>
        <fullName evidence="1">Uncharacterized protein</fullName>
    </submittedName>
</protein>
<comment type="caution">
    <text evidence="1">The sequence shown here is derived from an EMBL/GenBank/DDBJ whole genome shotgun (WGS) entry which is preliminary data.</text>
</comment>
<dbReference type="EMBL" id="JASCZI010122981">
    <property type="protein sequence ID" value="MED6164958.1"/>
    <property type="molecule type" value="Genomic_DNA"/>
</dbReference>
<evidence type="ECO:0000313" key="1">
    <source>
        <dbReference type="EMBL" id="MED6164958.1"/>
    </source>
</evidence>
<evidence type="ECO:0000313" key="2">
    <source>
        <dbReference type="Proteomes" id="UP001341840"/>
    </source>
</evidence>
<accession>A0ABU6UZ89</accession>
<dbReference type="Proteomes" id="UP001341840">
    <property type="component" value="Unassembled WGS sequence"/>
</dbReference>
<feature type="non-terminal residue" evidence="1">
    <location>
        <position position="1"/>
    </location>
</feature>
<name>A0ABU6UZ89_9FABA</name>
<organism evidence="1 2">
    <name type="scientific">Stylosanthes scabra</name>
    <dbReference type="NCBI Taxonomy" id="79078"/>
    <lineage>
        <taxon>Eukaryota</taxon>
        <taxon>Viridiplantae</taxon>
        <taxon>Streptophyta</taxon>
        <taxon>Embryophyta</taxon>
        <taxon>Tracheophyta</taxon>
        <taxon>Spermatophyta</taxon>
        <taxon>Magnoliopsida</taxon>
        <taxon>eudicotyledons</taxon>
        <taxon>Gunneridae</taxon>
        <taxon>Pentapetalae</taxon>
        <taxon>rosids</taxon>
        <taxon>fabids</taxon>
        <taxon>Fabales</taxon>
        <taxon>Fabaceae</taxon>
        <taxon>Papilionoideae</taxon>
        <taxon>50 kb inversion clade</taxon>
        <taxon>dalbergioids sensu lato</taxon>
        <taxon>Dalbergieae</taxon>
        <taxon>Pterocarpus clade</taxon>
        <taxon>Stylosanthes</taxon>
    </lineage>
</organism>
<gene>
    <name evidence="1" type="ORF">PIB30_095138</name>
</gene>
<sequence>ADYKAAWSYSTNGTFTIKSIVNVMLAEELGYAQPKQVFENVWKGTVLPRVELMAKALDMGRISWVRPEELTIFFEEWCSMERMKCGKRRLINIWFAIVRTVWRARNEKIFQKRVVRTEDARLKS</sequence>
<keyword evidence="2" id="KW-1185">Reference proteome</keyword>